<organism evidence="7 8">
    <name type="scientific">Xenorhabdus lircayensis</name>
    <dbReference type="NCBI Taxonomy" id="2763499"/>
    <lineage>
        <taxon>Bacteria</taxon>
        <taxon>Pseudomonadati</taxon>
        <taxon>Pseudomonadota</taxon>
        <taxon>Gammaproteobacteria</taxon>
        <taxon>Enterobacterales</taxon>
        <taxon>Morganellaceae</taxon>
        <taxon>Xenorhabdus</taxon>
    </lineage>
</organism>
<reference evidence="7 8" key="1">
    <citation type="submission" date="2020-08" db="EMBL/GenBank/DDBJ databases">
        <title>Description of Xenorhabdus lircayensis sp. nov., the symbiotic bacterium associated with the entomopathogenic nematode Steirnernema unicornum.</title>
        <authorList>
            <person name="Castaneda-Alvarez C."/>
            <person name="Prodan S."/>
            <person name="Zamorano A."/>
            <person name="San-Blas E."/>
            <person name="Aballay E."/>
        </authorList>
    </citation>
    <scope>NUCLEOTIDE SEQUENCE [LARGE SCALE GENOMIC DNA]</scope>
    <source>
        <strain evidence="7 8">VLS</strain>
    </source>
</reference>
<keyword evidence="2" id="KW-0805">Transcription regulation</keyword>
<dbReference type="PRINTS" id="PR00455">
    <property type="entry name" value="HTHTETR"/>
</dbReference>
<dbReference type="PROSITE" id="PS50977">
    <property type="entry name" value="HTH_TETR_2"/>
    <property type="match status" value="1"/>
</dbReference>
<evidence type="ECO:0000256" key="5">
    <source>
        <dbReference type="PROSITE-ProRule" id="PRU00335"/>
    </source>
</evidence>
<sequence length="201" mass="22503">MKKQTEKQRAKRKHILDAAISCFIEKGFHATSTAEICKAASMSPGNLFHYYPTKNAIIEAIAEEDSHDYDDILSDCNDESSVITTSAIVTIENMMSALIHLYNEPGYARLSIEIIAEASRNPAINKIFIENEKKVRERLALLIHTGIENGEIDQQINAEQAASWLMATIDGAVGRKGMEVDFDCVENLDFLTYMIRKTFAP</sequence>
<dbReference type="SUPFAM" id="SSF46689">
    <property type="entry name" value="Homeodomain-like"/>
    <property type="match status" value="1"/>
</dbReference>
<dbReference type="InterPro" id="IPR009057">
    <property type="entry name" value="Homeodomain-like_sf"/>
</dbReference>
<dbReference type="SUPFAM" id="SSF48498">
    <property type="entry name" value="Tetracyclin repressor-like, C-terminal domain"/>
    <property type="match status" value="1"/>
</dbReference>
<dbReference type="RefSeq" id="WP_198689138.1">
    <property type="nucleotide sequence ID" value="NZ_CAWPUD010000023.1"/>
</dbReference>
<accession>A0ABS0U385</accession>
<evidence type="ECO:0000256" key="1">
    <source>
        <dbReference type="ARBA" id="ARBA00022491"/>
    </source>
</evidence>
<dbReference type="InterPro" id="IPR036271">
    <property type="entry name" value="Tet_transcr_reg_TetR-rel_C_sf"/>
</dbReference>
<dbReference type="PANTHER" id="PTHR47506:SF1">
    <property type="entry name" value="HTH-TYPE TRANSCRIPTIONAL REGULATOR YJDC"/>
    <property type="match status" value="1"/>
</dbReference>
<dbReference type="EMBL" id="JACOII010000026">
    <property type="protein sequence ID" value="MBI6548345.1"/>
    <property type="molecule type" value="Genomic_DNA"/>
</dbReference>
<comment type="caution">
    <text evidence="7">The sequence shown here is derived from an EMBL/GenBank/DDBJ whole genome shotgun (WGS) entry which is preliminary data.</text>
</comment>
<feature type="DNA-binding region" description="H-T-H motif" evidence="5">
    <location>
        <begin position="32"/>
        <end position="51"/>
    </location>
</feature>
<evidence type="ECO:0000259" key="6">
    <source>
        <dbReference type="PROSITE" id="PS50977"/>
    </source>
</evidence>
<keyword evidence="4" id="KW-0804">Transcription</keyword>
<evidence type="ECO:0000256" key="3">
    <source>
        <dbReference type="ARBA" id="ARBA00023125"/>
    </source>
</evidence>
<dbReference type="InterPro" id="IPR001647">
    <property type="entry name" value="HTH_TetR"/>
</dbReference>
<evidence type="ECO:0000256" key="4">
    <source>
        <dbReference type="ARBA" id="ARBA00023163"/>
    </source>
</evidence>
<protein>
    <submittedName>
        <fullName evidence="7">TetR/AcrR family transcriptional regulator</fullName>
    </submittedName>
</protein>
<evidence type="ECO:0000256" key="2">
    <source>
        <dbReference type="ARBA" id="ARBA00023015"/>
    </source>
</evidence>
<keyword evidence="1" id="KW-0678">Repressor</keyword>
<gene>
    <name evidence="7" type="ORF">H8A87_06310</name>
</gene>
<feature type="domain" description="HTH tetR-type" evidence="6">
    <location>
        <begin position="9"/>
        <end position="69"/>
    </location>
</feature>
<dbReference type="Pfam" id="PF13977">
    <property type="entry name" value="TetR_C_6"/>
    <property type="match status" value="1"/>
</dbReference>
<dbReference type="Gene3D" id="1.10.357.10">
    <property type="entry name" value="Tetracycline Repressor, domain 2"/>
    <property type="match status" value="1"/>
</dbReference>
<evidence type="ECO:0000313" key="7">
    <source>
        <dbReference type="EMBL" id="MBI6548345.1"/>
    </source>
</evidence>
<evidence type="ECO:0000313" key="8">
    <source>
        <dbReference type="Proteomes" id="UP000696184"/>
    </source>
</evidence>
<keyword evidence="8" id="KW-1185">Reference proteome</keyword>
<name>A0ABS0U385_9GAMM</name>
<dbReference type="PANTHER" id="PTHR47506">
    <property type="entry name" value="TRANSCRIPTIONAL REGULATORY PROTEIN"/>
    <property type="match status" value="1"/>
</dbReference>
<dbReference type="InterPro" id="IPR039538">
    <property type="entry name" value="BetI_C"/>
</dbReference>
<keyword evidence="3 5" id="KW-0238">DNA-binding</keyword>
<dbReference type="Pfam" id="PF00440">
    <property type="entry name" value="TetR_N"/>
    <property type="match status" value="1"/>
</dbReference>
<dbReference type="Proteomes" id="UP000696184">
    <property type="component" value="Unassembled WGS sequence"/>
</dbReference>
<proteinExistence type="predicted"/>